<name>A9KEP3_COXBN</name>
<evidence type="ECO:0000256" key="4">
    <source>
        <dbReference type="ARBA" id="ARBA00022475"/>
    </source>
</evidence>
<keyword evidence="4" id="KW-1003">Cell membrane</keyword>
<dbReference type="InterPro" id="IPR001992">
    <property type="entry name" value="T2SS_GspF/T4SS_PilC_CS"/>
</dbReference>
<dbReference type="InterPro" id="IPR018076">
    <property type="entry name" value="T2SS_GspF_dom"/>
</dbReference>
<dbReference type="Proteomes" id="UP000008555">
    <property type="component" value="Chromosome"/>
</dbReference>
<feature type="transmembrane region" description="Helical" evidence="10">
    <location>
        <begin position="323"/>
        <end position="344"/>
    </location>
</feature>
<keyword evidence="8 10" id="KW-0472">Membrane</keyword>
<evidence type="ECO:0000256" key="3">
    <source>
        <dbReference type="ARBA" id="ARBA00022448"/>
    </source>
</evidence>
<feature type="domain" description="Type II secretion system protein GspF" evidence="11">
    <location>
        <begin position="221"/>
        <end position="343"/>
    </location>
</feature>
<accession>A9KEP3</accession>
<evidence type="ECO:0000259" key="11">
    <source>
        <dbReference type="Pfam" id="PF00482"/>
    </source>
</evidence>
<evidence type="ECO:0000256" key="7">
    <source>
        <dbReference type="ARBA" id="ARBA00022989"/>
    </source>
</evidence>
<evidence type="ECO:0000256" key="2">
    <source>
        <dbReference type="ARBA" id="ARBA00005745"/>
    </source>
</evidence>
<dbReference type="GO" id="GO:0005886">
    <property type="term" value="C:plasma membrane"/>
    <property type="evidence" value="ECO:0007669"/>
    <property type="project" value="UniProtKB-SubCell"/>
</dbReference>
<reference evidence="12 13" key="1">
    <citation type="journal article" date="2009" name="Infect. Immun.">
        <title>Comparative genomics reveal extensive transposon-mediated genomic plasticity and diversity among potential effector proteins within the genus Coxiella.</title>
        <authorList>
            <person name="Beare P.A."/>
            <person name="Unsworth N."/>
            <person name="Andoh M."/>
            <person name="Voth D.E."/>
            <person name="Omsland A."/>
            <person name="Gilk S.D."/>
            <person name="Williams K.P."/>
            <person name="Sobral B.W."/>
            <person name="Kupko J.J.III."/>
            <person name="Porcella S.F."/>
            <person name="Samuel J.E."/>
            <person name="Heinzen R.A."/>
        </authorList>
    </citation>
    <scope>NUCLEOTIDE SEQUENCE [LARGE SCALE GENOMIC DNA]</scope>
    <source>
        <strain evidence="12 13">Dugway 5J108-111</strain>
    </source>
</reference>
<evidence type="ECO:0000313" key="12">
    <source>
        <dbReference type="EMBL" id="ABS77332.1"/>
    </source>
</evidence>
<dbReference type="AlphaFoldDB" id="A9KEP3"/>
<dbReference type="PRINTS" id="PR00812">
    <property type="entry name" value="BCTERIALGSPF"/>
</dbReference>
<evidence type="ECO:0000256" key="10">
    <source>
        <dbReference type="SAM" id="Phobius"/>
    </source>
</evidence>
<dbReference type="KEGG" id="cbd:CBUD_1952"/>
<keyword evidence="6 9" id="KW-0812">Transmembrane</keyword>
<proteinExistence type="inferred from homology"/>
<dbReference type="GO" id="GO:0015628">
    <property type="term" value="P:protein secretion by the type II secretion system"/>
    <property type="evidence" value="ECO:0007669"/>
    <property type="project" value="TreeGrafter"/>
</dbReference>
<keyword evidence="7 10" id="KW-1133">Transmembrane helix</keyword>
<dbReference type="Gene3D" id="1.20.81.30">
    <property type="entry name" value="Type II secretion system (T2SS), domain F"/>
    <property type="match status" value="2"/>
</dbReference>
<dbReference type="InterPro" id="IPR003004">
    <property type="entry name" value="GspF/PilC"/>
</dbReference>
<sequence>MLKYWKNRIRSKNILGLFRQLNVLINAEIPLAQALALLAGGSHSGSLRQLILAIWSKIENGLSLSETLKIYPRYFHTVHHEIIHAGEQSGKLGELLKLLIHYEEGLFIFKKKIQKAIRYPLTVLSIALGVTIGLLEFVIPQFQNAFSEFGSQLPFFTQVIINLAHNVRAYGLLIFFSFSLFLFVFVYAKKHSDKFSKSVDHALIKIPLIGKGIQNTMITLWIKVLATLSAAGIPLNKALITANHIIRNHALRQALDKLPCWISEGVSFSTAIERCGFFSHQAIQLIHIGENSGTLNEMLNKVAVIYQEEIDERYDRLSECLEPAIMIVLALLIGGLIIAMYLPVFRIGSAL</sequence>
<evidence type="ECO:0000256" key="8">
    <source>
        <dbReference type="ARBA" id="ARBA00023136"/>
    </source>
</evidence>
<protein>
    <submittedName>
        <fullName evidence="12">Type 4 pili biogenesis protein (Plasma membrane protein)</fullName>
    </submittedName>
</protein>
<comment type="subcellular location">
    <subcellularLocation>
        <location evidence="1 9">Cell inner membrane</location>
        <topology evidence="1 9">Multi-pass membrane protein</topology>
    </subcellularLocation>
</comment>
<evidence type="ECO:0000256" key="9">
    <source>
        <dbReference type="RuleBase" id="RU003923"/>
    </source>
</evidence>
<dbReference type="PANTHER" id="PTHR30012">
    <property type="entry name" value="GENERAL SECRETION PATHWAY PROTEIN"/>
    <property type="match status" value="1"/>
</dbReference>
<dbReference type="EMBL" id="CP000733">
    <property type="protein sequence ID" value="ABS77332.1"/>
    <property type="molecule type" value="Genomic_DNA"/>
</dbReference>
<dbReference type="PANTHER" id="PTHR30012:SF7">
    <property type="entry name" value="PROTEIN TRANSPORT PROTEIN HOFC HOMOLOG"/>
    <property type="match status" value="1"/>
</dbReference>
<evidence type="ECO:0000256" key="1">
    <source>
        <dbReference type="ARBA" id="ARBA00004429"/>
    </source>
</evidence>
<dbReference type="RefSeq" id="WP_011997344.1">
    <property type="nucleotide sequence ID" value="NC_009727.1"/>
</dbReference>
<feature type="transmembrane region" description="Helical" evidence="10">
    <location>
        <begin position="119"/>
        <end position="139"/>
    </location>
</feature>
<evidence type="ECO:0000256" key="6">
    <source>
        <dbReference type="ARBA" id="ARBA00022692"/>
    </source>
</evidence>
<dbReference type="InterPro" id="IPR042094">
    <property type="entry name" value="T2SS_GspF_sf"/>
</dbReference>
<feature type="transmembrane region" description="Helical" evidence="10">
    <location>
        <begin position="169"/>
        <end position="188"/>
    </location>
</feature>
<evidence type="ECO:0000313" key="13">
    <source>
        <dbReference type="Proteomes" id="UP000008555"/>
    </source>
</evidence>
<comment type="similarity">
    <text evidence="2 9">Belongs to the GSP F family.</text>
</comment>
<dbReference type="Pfam" id="PF00482">
    <property type="entry name" value="T2SSF"/>
    <property type="match status" value="2"/>
</dbReference>
<dbReference type="FunFam" id="1.20.81.30:FF:000001">
    <property type="entry name" value="Type II secretion system protein F"/>
    <property type="match status" value="2"/>
</dbReference>
<gene>
    <name evidence="12" type="primary">pilC</name>
    <name evidence="12" type="ordered locus">CBUD_1952</name>
</gene>
<dbReference type="HOGENOM" id="CLU_035032_2_0_6"/>
<keyword evidence="5" id="KW-0997">Cell inner membrane</keyword>
<organism evidence="12 13">
    <name type="scientific">Coxiella burnetii (strain Dugway 5J108-111)</name>
    <dbReference type="NCBI Taxonomy" id="434922"/>
    <lineage>
        <taxon>Bacteria</taxon>
        <taxon>Pseudomonadati</taxon>
        <taxon>Pseudomonadota</taxon>
        <taxon>Gammaproteobacteria</taxon>
        <taxon>Legionellales</taxon>
        <taxon>Coxiellaceae</taxon>
        <taxon>Coxiella</taxon>
    </lineage>
</organism>
<evidence type="ECO:0000256" key="5">
    <source>
        <dbReference type="ARBA" id="ARBA00022519"/>
    </source>
</evidence>
<dbReference type="PROSITE" id="PS00874">
    <property type="entry name" value="T2SP_F"/>
    <property type="match status" value="1"/>
</dbReference>
<keyword evidence="3 9" id="KW-0813">Transport</keyword>
<feature type="domain" description="Type II secretion system protein GspF" evidence="11">
    <location>
        <begin position="18"/>
        <end position="140"/>
    </location>
</feature>